<dbReference type="RefSeq" id="WP_109741910.1">
    <property type="nucleotide sequence ID" value="NZ_QGGO01000004.1"/>
</dbReference>
<accession>A0A316EF88</accession>
<proteinExistence type="predicted"/>
<keyword evidence="2" id="KW-1185">Reference proteome</keyword>
<protein>
    <submittedName>
        <fullName evidence="1">Uncharacterized protein</fullName>
    </submittedName>
</protein>
<evidence type="ECO:0000313" key="1">
    <source>
        <dbReference type="EMBL" id="PWK28362.1"/>
    </source>
</evidence>
<organism evidence="1 2">
    <name type="scientific">Arcicella aurantiaca</name>
    <dbReference type="NCBI Taxonomy" id="591202"/>
    <lineage>
        <taxon>Bacteria</taxon>
        <taxon>Pseudomonadati</taxon>
        <taxon>Bacteroidota</taxon>
        <taxon>Cytophagia</taxon>
        <taxon>Cytophagales</taxon>
        <taxon>Flectobacillaceae</taxon>
        <taxon>Arcicella</taxon>
    </lineage>
</organism>
<dbReference type="EMBL" id="QGGO01000004">
    <property type="protein sequence ID" value="PWK28362.1"/>
    <property type="molecule type" value="Genomic_DNA"/>
</dbReference>
<reference evidence="1 2" key="1">
    <citation type="submission" date="2018-05" db="EMBL/GenBank/DDBJ databases">
        <title>Genomic Encyclopedia of Archaeal and Bacterial Type Strains, Phase II (KMG-II): from individual species to whole genera.</title>
        <authorList>
            <person name="Goeker M."/>
        </authorList>
    </citation>
    <scope>NUCLEOTIDE SEQUENCE [LARGE SCALE GENOMIC DNA]</scope>
    <source>
        <strain evidence="1 2">DSM 22214</strain>
    </source>
</reference>
<gene>
    <name evidence="1" type="ORF">LV89_01146</name>
</gene>
<comment type="caution">
    <text evidence="1">The sequence shown here is derived from an EMBL/GenBank/DDBJ whole genome shotgun (WGS) entry which is preliminary data.</text>
</comment>
<dbReference type="Proteomes" id="UP000245489">
    <property type="component" value="Unassembled WGS sequence"/>
</dbReference>
<dbReference type="OrthoDB" id="1075210at2"/>
<dbReference type="AlphaFoldDB" id="A0A316EF88"/>
<name>A0A316EF88_9BACT</name>
<evidence type="ECO:0000313" key="2">
    <source>
        <dbReference type="Proteomes" id="UP000245489"/>
    </source>
</evidence>
<sequence length="89" mass="10322">MTEIVVDDCRACEPVTRLVNQLLEKGFVIVEKRIEDYHFHQLYLKLQGNLTLVDSYSVDGFARVENTFICNCHWSSLEVTNSVNTVYFC</sequence>